<dbReference type="AlphaFoldDB" id="A0A2K3KAY0"/>
<feature type="non-terminal residue" evidence="1">
    <location>
        <position position="50"/>
    </location>
</feature>
<keyword evidence="1" id="KW-0808">Transferase</keyword>
<gene>
    <name evidence="1" type="ORF">L195_g053512</name>
</gene>
<dbReference type="Proteomes" id="UP000236291">
    <property type="component" value="Unassembled WGS sequence"/>
</dbReference>
<dbReference type="InterPro" id="IPR001611">
    <property type="entry name" value="Leu-rich_rpt"/>
</dbReference>
<name>A0A2K3KAY0_TRIPR</name>
<accession>A0A2K3KAY0</accession>
<dbReference type="EMBL" id="ASHM01090494">
    <property type="protein sequence ID" value="PNX63451.1"/>
    <property type="molecule type" value="Genomic_DNA"/>
</dbReference>
<comment type="caution">
    <text evidence="1">The sequence shown here is derived from an EMBL/GenBank/DDBJ whole genome shotgun (WGS) entry which is preliminary data.</text>
</comment>
<dbReference type="PANTHER" id="PTHR45631:SF202">
    <property type="entry name" value="SENESCENCE-INDUCED RECEPTOR-LIKE SERINE_THREONINE-PROTEIN KINASE"/>
    <property type="match status" value="1"/>
</dbReference>
<dbReference type="GO" id="GO:0016301">
    <property type="term" value="F:kinase activity"/>
    <property type="evidence" value="ECO:0007669"/>
    <property type="project" value="UniProtKB-KW"/>
</dbReference>
<dbReference type="Pfam" id="PF00560">
    <property type="entry name" value="LRR_1"/>
    <property type="match status" value="2"/>
</dbReference>
<feature type="non-terminal residue" evidence="1">
    <location>
        <position position="1"/>
    </location>
</feature>
<dbReference type="InterPro" id="IPR032675">
    <property type="entry name" value="LRR_dom_sf"/>
</dbReference>
<evidence type="ECO:0000313" key="2">
    <source>
        <dbReference type="Proteomes" id="UP000236291"/>
    </source>
</evidence>
<dbReference type="Gene3D" id="3.80.10.10">
    <property type="entry name" value="Ribonuclease Inhibitor"/>
    <property type="match status" value="1"/>
</dbReference>
<proteinExistence type="predicted"/>
<protein>
    <submittedName>
        <fullName evidence="1">Leucine-rich repeat receptor-like protein kinase at2g19210-like protein</fullName>
    </submittedName>
</protein>
<keyword evidence="1" id="KW-0418">Kinase</keyword>
<keyword evidence="1" id="KW-0675">Receptor</keyword>
<evidence type="ECO:0000313" key="1">
    <source>
        <dbReference type="EMBL" id="PNX63451.1"/>
    </source>
</evidence>
<reference evidence="1 2" key="2">
    <citation type="journal article" date="2017" name="Front. Plant Sci.">
        <title>Gene Classification and Mining of Molecular Markers Useful in Red Clover (Trifolium pratense) Breeding.</title>
        <authorList>
            <person name="Istvanek J."/>
            <person name="Dluhosova J."/>
            <person name="Dluhos P."/>
            <person name="Patkova L."/>
            <person name="Nedelnik J."/>
            <person name="Repkova J."/>
        </authorList>
    </citation>
    <scope>NUCLEOTIDE SEQUENCE [LARGE SCALE GENOMIC DNA]</scope>
    <source>
        <strain evidence="2">cv. Tatra</strain>
        <tissue evidence="1">Young leaves</tissue>
    </source>
</reference>
<organism evidence="1 2">
    <name type="scientific">Trifolium pratense</name>
    <name type="common">Red clover</name>
    <dbReference type="NCBI Taxonomy" id="57577"/>
    <lineage>
        <taxon>Eukaryota</taxon>
        <taxon>Viridiplantae</taxon>
        <taxon>Streptophyta</taxon>
        <taxon>Embryophyta</taxon>
        <taxon>Tracheophyta</taxon>
        <taxon>Spermatophyta</taxon>
        <taxon>Magnoliopsida</taxon>
        <taxon>eudicotyledons</taxon>
        <taxon>Gunneridae</taxon>
        <taxon>Pentapetalae</taxon>
        <taxon>rosids</taxon>
        <taxon>fabids</taxon>
        <taxon>Fabales</taxon>
        <taxon>Fabaceae</taxon>
        <taxon>Papilionoideae</taxon>
        <taxon>50 kb inversion clade</taxon>
        <taxon>NPAAA clade</taxon>
        <taxon>Hologalegina</taxon>
        <taxon>IRL clade</taxon>
        <taxon>Trifolieae</taxon>
        <taxon>Trifolium</taxon>
    </lineage>
</organism>
<reference evidence="1 2" key="1">
    <citation type="journal article" date="2014" name="Am. J. Bot.">
        <title>Genome assembly and annotation for red clover (Trifolium pratense; Fabaceae).</title>
        <authorList>
            <person name="Istvanek J."/>
            <person name="Jaros M."/>
            <person name="Krenek A."/>
            <person name="Repkova J."/>
        </authorList>
    </citation>
    <scope>NUCLEOTIDE SEQUENCE [LARGE SCALE GENOMIC DNA]</scope>
    <source>
        <strain evidence="2">cv. Tatra</strain>
        <tissue evidence="1">Young leaves</tissue>
    </source>
</reference>
<sequence>DLSNNSLNGPLPDFLNNLESLQFLNVGKNKLTGLVPSELLERAKTGSLTL</sequence>
<dbReference type="PANTHER" id="PTHR45631">
    <property type="entry name" value="OS07G0107800 PROTEIN-RELATED"/>
    <property type="match status" value="1"/>
</dbReference>
<dbReference type="SUPFAM" id="SSF52058">
    <property type="entry name" value="L domain-like"/>
    <property type="match status" value="1"/>
</dbReference>